<evidence type="ECO:0000256" key="1">
    <source>
        <dbReference type="SAM" id="MobiDB-lite"/>
    </source>
</evidence>
<dbReference type="InterPro" id="IPR039448">
    <property type="entry name" value="Beta_helix"/>
</dbReference>
<name>A0A3G5A451_9VIRU</name>
<reference evidence="3" key="1">
    <citation type="submission" date="2018-10" db="EMBL/GenBank/DDBJ databases">
        <title>Hidden diversity of soil giant viruses.</title>
        <authorList>
            <person name="Schulz F."/>
            <person name="Alteio L."/>
            <person name="Goudeau D."/>
            <person name="Ryan E.M."/>
            <person name="Malmstrom R.R."/>
            <person name="Blanchard J."/>
            <person name="Woyke T."/>
        </authorList>
    </citation>
    <scope>NUCLEOTIDE SEQUENCE</scope>
    <source>
        <strain evidence="3">HAV1</strain>
    </source>
</reference>
<dbReference type="EMBL" id="MK072254">
    <property type="protein sequence ID" value="AYV80991.1"/>
    <property type="molecule type" value="Genomic_DNA"/>
</dbReference>
<protein>
    <recommendedName>
        <fullName evidence="2">Right handed beta helix domain-containing protein</fullName>
    </recommendedName>
</protein>
<organism evidence="3">
    <name type="scientific">Harvfovirus sp</name>
    <dbReference type="NCBI Taxonomy" id="2487768"/>
    <lineage>
        <taxon>Viruses</taxon>
        <taxon>Varidnaviria</taxon>
        <taxon>Bamfordvirae</taxon>
        <taxon>Nucleocytoviricota</taxon>
        <taxon>Megaviricetes</taxon>
        <taxon>Imitervirales</taxon>
        <taxon>Mimiviridae</taxon>
        <taxon>Klosneuvirinae</taxon>
    </lineage>
</organism>
<dbReference type="InterPro" id="IPR012334">
    <property type="entry name" value="Pectin_lyas_fold"/>
</dbReference>
<dbReference type="InterPro" id="IPR006626">
    <property type="entry name" value="PbH1"/>
</dbReference>
<dbReference type="InterPro" id="IPR011050">
    <property type="entry name" value="Pectin_lyase_fold/virulence"/>
</dbReference>
<gene>
    <name evidence="3" type="ORF">Harvfovirus12_27</name>
</gene>
<evidence type="ECO:0000259" key="2">
    <source>
        <dbReference type="Pfam" id="PF13229"/>
    </source>
</evidence>
<evidence type="ECO:0000313" key="3">
    <source>
        <dbReference type="EMBL" id="AYV80991.1"/>
    </source>
</evidence>
<dbReference type="SMART" id="SM00710">
    <property type="entry name" value="PbH1"/>
    <property type="match status" value="11"/>
</dbReference>
<accession>A0A3G5A451</accession>
<feature type="domain" description="Right handed beta helix" evidence="2">
    <location>
        <begin position="480"/>
        <end position="657"/>
    </location>
</feature>
<proteinExistence type="predicted"/>
<dbReference type="Pfam" id="PF13229">
    <property type="entry name" value="Beta_helix"/>
    <property type="match status" value="2"/>
</dbReference>
<feature type="domain" description="Right handed beta helix" evidence="2">
    <location>
        <begin position="135"/>
        <end position="312"/>
    </location>
</feature>
<feature type="region of interest" description="Disordered" evidence="1">
    <location>
        <begin position="734"/>
        <end position="891"/>
    </location>
</feature>
<sequence length="905" mass="95577">MKVIALLALCAILASSLVKTNATYVPNIEIGSQQILYGWGASTTTGTYDAVFDPSLGGDQTQLLQEGLNILSTNGGGTLTVLSGTYILQGNIELYNNMKLQGQGIDVTTFQLIDNAIDFHYAGFLRAEMMHDVIISDLTINGNKNGQSLDDADNYGKYGIFTEGSIEIWFDYVRVTEMNHYGFDPHGHKTIMFWGQNLTITNCISDNNGWDGFTLDQTFNIVAENNLASNNGRHGYNVVTGSGHALIQNNIAIDNGYYYVPPPAKGCGITVQNNFQFGTKDVHIIGNTLINNNFAGICLNNVSNIIIEDNEITESCICYSILYGGYVSINDNLCSTETLFQNLGIEIFDDVTASSTSTVGIFYSTTNNEFEHQITCSTIAPPPNIPRNYWVGFNLSYESNTSFSIADPLLAKTIIQYVLNQIHSNGGGVLNIDSGEYIINETIVIYSNTHLQGAGIDETFLILSNNASTFINGNAGFIRSRQTNAVTISDLTLDGNTPDQCCLSECEYGRSGLFMEATTNLLVENVRTTNFQLNGMDIHGWSTTPAQNIQIINCFSDNNNYNGISLNQVNNVSVTGAHIFNNGANGIYVNNTIYFSGGTNSISGNGYLRSGCGLDLTNTPYSGVQNINNFGNNYLSTNKKGGICVSASDGYIFNNDLSGNCICFNFVAASFVIDISDNSCVGYKLILSTPAFVMPAGNAFTPTPCSNASTGNSLNLVCVNDYYSTVGVSTSSGTAIGSSTGSAPGSSTGSSEPGSSGSAPESSTGSSEPESSTGSTEPESSTASSEPESSTGSTEPESSTGSTEPESSTGSTEPESSTGSTESESSTGSTEPESSTGSTESESSTGSTESESSTGSAPESSTGSTSESSTGSSTGKPKSPNSASSNNISGISTMIFSIVFAIFTL</sequence>
<dbReference type="Gene3D" id="2.160.20.10">
    <property type="entry name" value="Single-stranded right-handed beta-helix, Pectin lyase-like"/>
    <property type="match status" value="2"/>
</dbReference>
<dbReference type="SUPFAM" id="SSF51126">
    <property type="entry name" value="Pectin lyase-like"/>
    <property type="match status" value="2"/>
</dbReference>